<dbReference type="PANTHER" id="PTHR34605">
    <property type="entry name" value="PHAGE_INTEGRASE DOMAIN-CONTAINING PROTEIN"/>
    <property type="match status" value="1"/>
</dbReference>
<dbReference type="InterPro" id="IPR052925">
    <property type="entry name" value="Phage_Integrase-like_Recomb"/>
</dbReference>
<evidence type="ECO:0000256" key="3">
    <source>
        <dbReference type="SAM" id="MobiDB-lite"/>
    </source>
</evidence>
<proteinExistence type="predicted"/>
<dbReference type="KEGG" id="cvn:111128801"/>
<dbReference type="RefSeq" id="XP_022330371.1">
    <property type="nucleotide sequence ID" value="XM_022474663.1"/>
</dbReference>
<dbReference type="Gene3D" id="1.10.443.10">
    <property type="entry name" value="Intergrase catalytic core"/>
    <property type="match status" value="1"/>
</dbReference>
<dbReference type="PANTHER" id="PTHR34605:SF3">
    <property type="entry name" value="P CELL-TYPE AGGLUTINATION PROTEIN MAP4-LIKE-RELATED"/>
    <property type="match status" value="1"/>
</dbReference>
<dbReference type="AlphaFoldDB" id="A0A8B8DTQ3"/>
<dbReference type="GO" id="GO:0006310">
    <property type="term" value="P:DNA recombination"/>
    <property type="evidence" value="ECO:0007669"/>
    <property type="project" value="UniProtKB-KW"/>
</dbReference>
<organism evidence="4 5">
    <name type="scientific">Crassostrea virginica</name>
    <name type="common">Eastern oyster</name>
    <dbReference type="NCBI Taxonomy" id="6565"/>
    <lineage>
        <taxon>Eukaryota</taxon>
        <taxon>Metazoa</taxon>
        <taxon>Spiralia</taxon>
        <taxon>Lophotrochozoa</taxon>
        <taxon>Mollusca</taxon>
        <taxon>Bivalvia</taxon>
        <taxon>Autobranchia</taxon>
        <taxon>Pteriomorphia</taxon>
        <taxon>Ostreida</taxon>
        <taxon>Ostreoidea</taxon>
        <taxon>Ostreidae</taxon>
        <taxon>Crassostrea</taxon>
    </lineage>
</organism>
<accession>A0A8B8DTQ3</accession>
<dbReference type="OrthoDB" id="10068687at2759"/>
<reference evidence="5" key="1">
    <citation type="submission" date="2025-08" db="UniProtKB">
        <authorList>
            <consortium name="RefSeq"/>
        </authorList>
    </citation>
    <scope>IDENTIFICATION</scope>
    <source>
        <tissue evidence="5">Whole sample</tissue>
    </source>
</reference>
<evidence type="ECO:0000313" key="5">
    <source>
        <dbReference type="RefSeq" id="XP_022330371.1"/>
    </source>
</evidence>
<feature type="region of interest" description="Disordered" evidence="3">
    <location>
        <begin position="84"/>
        <end position="104"/>
    </location>
</feature>
<dbReference type="Proteomes" id="UP000694844">
    <property type="component" value="Chromosome 4"/>
</dbReference>
<gene>
    <name evidence="5" type="primary">LOC111128801</name>
</gene>
<keyword evidence="2" id="KW-0233">DNA recombination</keyword>
<sequence>MASRRPTKRQKNTGNALDMTNYLNWPASLLREKLTGANINTSLSFPISVLRKLYVDNVLNTEATARSTASEVVDGNNVIVNTSNESPEIAVSSHPAKETDNSHSVPVHSEDLFIPNNPSTTCQNETTVMAPNLVGTPGVVNSLINTVQSLQTMVSSLASMVTSKETNANATFSLQNYYHSNAIQSPPSQTARKFGTNPEDLPQMDLISPSIRKNIVEDAKVQATGTKCKQSTAALPSHGESPLENSSRLELLVSNSISSSPQMVYNTGLPSHEESPLKISSRIEALMSNSISSSTQLVYNTGYQTFVRFNLMNNFCQNATEDTLMRFVTHCFDSLNLSYQTIKLYLCGIRHHLLLQGIPNPFASDVKLQRLHMLLNGIKRQHRSSRPSRKPITTNILLDLVTTLQKGMFSPYSDLLISTVCVVAFFGFLRCAEFTCKSSFDPESNLCLSDLKVHKDHAVLTLKQSKTDPFRRGIGIKLFRNNATLCPLKQLASYLCLRNRNFNNNPQDPLFVMENGNALTRSYFLAMLKDLLNRSGHADSGITGHSFRIGAATSAATARIEDHLIKCMGRWSSDSYLRYIRTSDSAIQHAQLSMLQSK</sequence>
<dbReference type="SUPFAM" id="SSF56349">
    <property type="entry name" value="DNA breaking-rejoining enzymes"/>
    <property type="match status" value="1"/>
</dbReference>
<dbReference type="InterPro" id="IPR010998">
    <property type="entry name" value="Integrase_recombinase_N"/>
</dbReference>
<dbReference type="Gene3D" id="1.10.150.130">
    <property type="match status" value="1"/>
</dbReference>
<evidence type="ECO:0000313" key="4">
    <source>
        <dbReference type="Proteomes" id="UP000694844"/>
    </source>
</evidence>
<dbReference type="SUPFAM" id="SSF47823">
    <property type="entry name" value="lambda integrase-like, N-terminal domain"/>
    <property type="match status" value="1"/>
</dbReference>
<evidence type="ECO:0000256" key="1">
    <source>
        <dbReference type="ARBA" id="ARBA00023125"/>
    </source>
</evidence>
<dbReference type="GO" id="GO:0015074">
    <property type="term" value="P:DNA integration"/>
    <property type="evidence" value="ECO:0007669"/>
    <property type="project" value="InterPro"/>
</dbReference>
<name>A0A8B8DTQ3_CRAVI</name>
<keyword evidence="1" id="KW-0238">DNA-binding</keyword>
<keyword evidence="4" id="KW-1185">Reference proteome</keyword>
<evidence type="ECO:0000256" key="2">
    <source>
        <dbReference type="ARBA" id="ARBA00023172"/>
    </source>
</evidence>
<protein>
    <submittedName>
        <fullName evidence="5">Uncharacterized protein LOC111128801</fullName>
    </submittedName>
</protein>
<dbReference type="GO" id="GO:0003677">
    <property type="term" value="F:DNA binding"/>
    <property type="evidence" value="ECO:0007669"/>
    <property type="project" value="UniProtKB-KW"/>
</dbReference>
<dbReference type="InterPro" id="IPR011010">
    <property type="entry name" value="DNA_brk_join_enz"/>
</dbReference>
<dbReference type="GeneID" id="111128801"/>
<dbReference type="InterPro" id="IPR013762">
    <property type="entry name" value="Integrase-like_cat_sf"/>
</dbReference>